<dbReference type="InterPro" id="IPR018490">
    <property type="entry name" value="cNMP-bd_dom_sf"/>
</dbReference>
<evidence type="ECO:0000259" key="4">
    <source>
        <dbReference type="PROSITE" id="PS51063"/>
    </source>
</evidence>
<dbReference type="SUPFAM" id="SSF46785">
    <property type="entry name" value="Winged helix' DNA-binding domain"/>
    <property type="match status" value="1"/>
</dbReference>
<name>A0A841QCT5_9PROT</name>
<dbReference type="SUPFAM" id="SSF51206">
    <property type="entry name" value="cAMP-binding domain-like"/>
    <property type="match status" value="1"/>
</dbReference>
<accession>A0A841QCT5</accession>
<keyword evidence="1" id="KW-0805">Transcription regulation</keyword>
<reference evidence="5 6" key="1">
    <citation type="submission" date="2020-08" db="EMBL/GenBank/DDBJ databases">
        <title>Genomic Encyclopedia of Type Strains, Phase IV (KMG-IV): sequencing the most valuable type-strain genomes for metagenomic binning, comparative biology and taxonomic classification.</title>
        <authorList>
            <person name="Goeker M."/>
        </authorList>
    </citation>
    <scope>NUCLEOTIDE SEQUENCE [LARGE SCALE GENOMIC DNA]</scope>
    <source>
        <strain evidence="5 6">DSM 4491</strain>
    </source>
</reference>
<dbReference type="Proteomes" id="UP000578000">
    <property type="component" value="Unassembled WGS sequence"/>
</dbReference>
<dbReference type="InterPro" id="IPR012318">
    <property type="entry name" value="HTH_CRP"/>
</dbReference>
<dbReference type="InterPro" id="IPR036388">
    <property type="entry name" value="WH-like_DNA-bd_sf"/>
</dbReference>
<keyword evidence="6" id="KW-1185">Reference proteome</keyword>
<evidence type="ECO:0000256" key="3">
    <source>
        <dbReference type="ARBA" id="ARBA00023163"/>
    </source>
</evidence>
<gene>
    <name evidence="5" type="ORF">HNR55_000523</name>
</gene>
<organism evidence="5 6">
    <name type="scientific">Acetobacter lovaniensis</name>
    <dbReference type="NCBI Taxonomy" id="104100"/>
    <lineage>
        <taxon>Bacteria</taxon>
        <taxon>Pseudomonadati</taxon>
        <taxon>Pseudomonadota</taxon>
        <taxon>Alphaproteobacteria</taxon>
        <taxon>Acetobacterales</taxon>
        <taxon>Acetobacteraceae</taxon>
        <taxon>Acetobacter</taxon>
    </lineage>
</organism>
<protein>
    <submittedName>
        <fullName evidence="5">CRP-like cAMP-binding protein</fullName>
    </submittedName>
</protein>
<comment type="caution">
    <text evidence="5">The sequence shown here is derived from an EMBL/GenBank/DDBJ whole genome shotgun (WGS) entry which is preliminary data.</text>
</comment>
<dbReference type="SMART" id="SM00419">
    <property type="entry name" value="HTH_CRP"/>
    <property type="match status" value="1"/>
</dbReference>
<sequence length="225" mass="25031">MMPPHSPAHSSILALLETEGSHLPRGVFQKMAFERGQLLTHPDDADYILIIKTGCLRAFWLAFDRELSLAYLRPGDMFSTHTRLHMQASEPTRLFIAQRTAVEQVLAVHPAFQQALVRGLAKVLGQTMTLLEDLAFHHARGRIARYVVRSAAQAGIALQPGQMVPLALGMEEMAALLGTTRQTVSTEFNAMIREGAFARERRGYLRLKDVSLLENWASGDGIRNT</sequence>
<dbReference type="Gene3D" id="1.10.10.10">
    <property type="entry name" value="Winged helix-like DNA-binding domain superfamily/Winged helix DNA-binding domain"/>
    <property type="match status" value="1"/>
</dbReference>
<keyword evidence="2" id="KW-0238">DNA-binding</keyword>
<dbReference type="EMBL" id="JACHIE010000001">
    <property type="protein sequence ID" value="MBB6455962.1"/>
    <property type="molecule type" value="Genomic_DNA"/>
</dbReference>
<evidence type="ECO:0000313" key="5">
    <source>
        <dbReference type="EMBL" id="MBB6455962.1"/>
    </source>
</evidence>
<dbReference type="Pfam" id="PF13545">
    <property type="entry name" value="HTH_Crp_2"/>
    <property type="match status" value="1"/>
</dbReference>
<evidence type="ECO:0000313" key="6">
    <source>
        <dbReference type="Proteomes" id="UP000578000"/>
    </source>
</evidence>
<dbReference type="InterPro" id="IPR036390">
    <property type="entry name" value="WH_DNA-bd_sf"/>
</dbReference>
<dbReference type="GO" id="GO:0006355">
    <property type="term" value="P:regulation of DNA-templated transcription"/>
    <property type="evidence" value="ECO:0007669"/>
    <property type="project" value="InterPro"/>
</dbReference>
<evidence type="ECO:0000256" key="1">
    <source>
        <dbReference type="ARBA" id="ARBA00023015"/>
    </source>
</evidence>
<keyword evidence="3" id="KW-0804">Transcription</keyword>
<proteinExistence type="predicted"/>
<dbReference type="PROSITE" id="PS51063">
    <property type="entry name" value="HTH_CRP_2"/>
    <property type="match status" value="1"/>
</dbReference>
<dbReference type="RefSeq" id="WP_242005386.1">
    <property type="nucleotide sequence ID" value="NZ_BAABDB010000006.1"/>
</dbReference>
<dbReference type="Gene3D" id="2.60.120.10">
    <property type="entry name" value="Jelly Rolls"/>
    <property type="match status" value="1"/>
</dbReference>
<evidence type="ECO:0000256" key="2">
    <source>
        <dbReference type="ARBA" id="ARBA00023125"/>
    </source>
</evidence>
<dbReference type="GO" id="GO:0003677">
    <property type="term" value="F:DNA binding"/>
    <property type="evidence" value="ECO:0007669"/>
    <property type="project" value="UniProtKB-KW"/>
</dbReference>
<dbReference type="InterPro" id="IPR014710">
    <property type="entry name" value="RmlC-like_jellyroll"/>
</dbReference>
<feature type="domain" description="HTH crp-type" evidence="4">
    <location>
        <begin position="137"/>
        <end position="211"/>
    </location>
</feature>
<dbReference type="AlphaFoldDB" id="A0A841QCT5"/>